<evidence type="ECO:0000256" key="2">
    <source>
        <dbReference type="ARBA" id="ARBA00009239"/>
    </source>
</evidence>
<gene>
    <name evidence="12" type="primary">LOC108563100</name>
</gene>
<dbReference type="SUPFAM" id="SSF53448">
    <property type="entry name" value="Nucleotide-diphospho-sugar transferases"/>
    <property type="match status" value="2"/>
</dbReference>
<dbReference type="Gene3D" id="3.90.550.50">
    <property type="match status" value="1"/>
</dbReference>
<dbReference type="RefSeq" id="XP_017777167.1">
    <property type="nucleotide sequence ID" value="XM_017921678.1"/>
</dbReference>
<feature type="signal peptide" evidence="10">
    <location>
        <begin position="1"/>
        <end position="24"/>
    </location>
</feature>
<proteinExistence type="inferred from homology"/>
<reference evidence="12" key="1">
    <citation type="submission" date="2025-08" db="UniProtKB">
        <authorList>
            <consortium name="RefSeq"/>
        </authorList>
    </citation>
    <scope>IDENTIFICATION</scope>
    <source>
        <tissue evidence="12">Whole Larva</tissue>
    </source>
</reference>
<dbReference type="GeneID" id="108563100"/>
<keyword evidence="6" id="KW-1133">Transmembrane helix</keyword>
<dbReference type="PANTHER" id="PTHR12369:SF11">
    <property type="entry name" value="HEXOSYLTRANSFERASE"/>
    <property type="match status" value="1"/>
</dbReference>
<keyword evidence="4" id="KW-0812">Transmembrane</keyword>
<evidence type="ECO:0000256" key="8">
    <source>
        <dbReference type="ARBA" id="ARBA00023136"/>
    </source>
</evidence>
<keyword evidence="11" id="KW-1185">Reference proteome</keyword>
<evidence type="ECO:0000256" key="9">
    <source>
        <dbReference type="RuleBase" id="RU364016"/>
    </source>
</evidence>
<dbReference type="CDD" id="cd00761">
    <property type="entry name" value="Glyco_tranf_GTA_type"/>
    <property type="match status" value="1"/>
</dbReference>
<evidence type="ECO:0000256" key="5">
    <source>
        <dbReference type="ARBA" id="ARBA00022968"/>
    </source>
</evidence>
<keyword evidence="3 9" id="KW-0808">Transferase</keyword>
<dbReference type="PANTHER" id="PTHR12369">
    <property type="entry name" value="CHONDROITIN SYNTHASE"/>
    <property type="match status" value="1"/>
</dbReference>
<dbReference type="Pfam" id="PF05679">
    <property type="entry name" value="CHGN"/>
    <property type="match status" value="1"/>
</dbReference>
<dbReference type="InterPro" id="IPR029044">
    <property type="entry name" value="Nucleotide-diphossugar_trans"/>
</dbReference>
<comment type="subcellular location">
    <subcellularLocation>
        <location evidence="1 9">Golgi apparatus</location>
        <location evidence="1 9">Golgi stack membrane</location>
        <topology evidence="1 9">Single-pass type II membrane protein</topology>
    </subcellularLocation>
</comment>
<evidence type="ECO:0000256" key="1">
    <source>
        <dbReference type="ARBA" id="ARBA00004447"/>
    </source>
</evidence>
<accession>A0ABM1MRG7</accession>
<evidence type="ECO:0000256" key="3">
    <source>
        <dbReference type="ARBA" id="ARBA00022679"/>
    </source>
</evidence>
<dbReference type="Proteomes" id="UP000695000">
    <property type="component" value="Unplaced"/>
</dbReference>
<evidence type="ECO:0000256" key="7">
    <source>
        <dbReference type="ARBA" id="ARBA00023034"/>
    </source>
</evidence>
<keyword evidence="10" id="KW-0732">Signal</keyword>
<dbReference type="EC" id="2.4.1.-" evidence="9"/>
<organism evidence="11 12">
    <name type="scientific">Nicrophorus vespilloides</name>
    <name type="common">Boreal carrion beetle</name>
    <dbReference type="NCBI Taxonomy" id="110193"/>
    <lineage>
        <taxon>Eukaryota</taxon>
        <taxon>Metazoa</taxon>
        <taxon>Ecdysozoa</taxon>
        <taxon>Arthropoda</taxon>
        <taxon>Hexapoda</taxon>
        <taxon>Insecta</taxon>
        <taxon>Pterygota</taxon>
        <taxon>Neoptera</taxon>
        <taxon>Endopterygota</taxon>
        <taxon>Coleoptera</taxon>
        <taxon>Polyphaga</taxon>
        <taxon>Staphyliniformia</taxon>
        <taxon>Silphidae</taxon>
        <taxon>Nicrophorinae</taxon>
        <taxon>Nicrophorus</taxon>
    </lineage>
</organism>
<protein>
    <recommendedName>
        <fullName evidence="9">Hexosyltransferase</fullName>
        <ecNumber evidence="9">2.4.1.-</ecNumber>
    </recommendedName>
</protein>
<keyword evidence="8" id="KW-0472">Membrane</keyword>
<evidence type="ECO:0000256" key="6">
    <source>
        <dbReference type="ARBA" id="ARBA00022989"/>
    </source>
</evidence>
<dbReference type="InterPro" id="IPR008428">
    <property type="entry name" value="Chond_GalNAc"/>
</dbReference>
<evidence type="ECO:0000313" key="11">
    <source>
        <dbReference type="Proteomes" id="UP000695000"/>
    </source>
</evidence>
<evidence type="ECO:0000256" key="4">
    <source>
        <dbReference type="ARBA" id="ARBA00022692"/>
    </source>
</evidence>
<sequence>MAVLAARRKLFNVAFGLIVGLCLSQMLKKSGGGGGGSDDVCVETSRRPAAWATEDDEQDTQEKLLFVGVMTAAKYLDGRAKAVYDTWGSSVPGKIAFFSSEGSYSEHVPLIPLIGVDDTYPPQKKSFMMLKYMHDNYLEKFEWFMRADDDVYVRTDKLDRLLRSVDSRKPWFIGQTGRGNSEEFGLLSLESDENFCMGGPGVILSRETLRKIGPNIESCLSTLYTTHEDVELGRCVRRTAGISCTWSYEASPSNQMQVIFYHNQSGNAAFTGDLKQKEVHRAITLHPIKKPKYMHRMHKYIKSLQLQAIKQESIRLHRDIASSMAERNVNLDQLGEAELYEDVRLFEEPSGSSSYLGEARVLGARNGLNRFRPTDVEDVLDWDFISKSLYSYKDSNSKRRLGSSIKEGLSDVIREVMEIINLYSKQRGRVIDFKEVFYGYWRLDPVHGVDLILDLLLVYRKYRGHKMTIPVRRHAYIQQTFTGLEIREMDTVGNASMAETEVPLHRKLIKQVISKLGDGIFSSNGASKKRITFVLPLSGRYETFKRFLQLYEDACVLELESTRLLVILYKSGDFDLSYDLLMKLRDRYRNSEILVDVVDDEVEFSRGRALQRGVNLTEPGDLLLFIDVDIVFSRESLRRIRQNTVRGRSVYFPIVYSTYKEPADWQDVFAPRENIKYVPNFDNSSGSWRQFGFGIVSLYKSDYETLGGLNLTISGWGYEDVNFFDAAIRGAGGLKVIRSADPGLLHVYHPVVCDRKLDSLQMTMCRGSQASTLASLKNIQEFIKTHKDFFRGIL</sequence>
<dbReference type="InterPro" id="IPR051227">
    <property type="entry name" value="CS_glycosyltransferase"/>
</dbReference>
<keyword evidence="5 9" id="KW-0735">Signal-anchor</keyword>
<dbReference type="Gene3D" id="3.90.550.10">
    <property type="entry name" value="Spore Coat Polysaccharide Biosynthesis Protein SpsA, Chain A"/>
    <property type="match status" value="1"/>
</dbReference>
<comment type="similarity">
    <text evidence="2 9">Belongs to the chondroitin N-acetylgalactosaminyltransferase family.</text>
</comment>
<keyword evidence="7 9" id="KW-0333">Golgi apparatus</keyword>
<evidence type="ECO:0000313" key="12">
    <source>
        <dbReference type="RefSeq" id="XP_017777167.1"/>
    </source>
</evidence>
<evidence type="ECO:0000256" key="10">
    <source>
        <dbReference type="SAM" id="SignalP"/>
    </source>
</evidence>
<feature type="chain" id="PRO_5045939905" description="Hexosyltransferase" evidence="10">
    <location>
        <begin position="25"/>
        <end position="794"/>
    </location>
</feature>
<name>A0ABM1MRG7_NICVS</name>